<dbReference type="HAMAP" id="MF_02090">
    <property type="entry name" value="NadE_glutamine_dep"/>
    <property type="match status" value="1"/>
</dbReference>
<evidence type="ECO:0000256" key="9">
    <source>
        <dbReference type="ARBA" id="ARBA00030681"/>
    </source>
</evidence>
<dbReference type="PANTHER" id="PTHR23090:SF9">
    <property type="entry name" value="GLUTAMINE-DEPENDENT NAD(+) SYNTHETASE"/>
    <property type="match status" value="1"/>
</dbReference>
<dbReference type="PIRSF" id="PIRSF006630">
    <property type="entry name" value="NADS_GAT"/>
    <property type="match status" value="1"/>
</dbReference>
<dbReference type="SUPFAM" id="SSF56317">
    <property type="entry name" value="Carbon-nitrogen hydrolase"/>
    <property type="match status" value="1"/>
</dbReference>
<comment type="similarity">
    <text evidence="2 10">In the C-terminal section; belongs to the NAD synthetase family.</text>
</comment>
<dbReference type="CDD" id="cd00553">
    <property type="entry name" value="NAD_synthase"/>
    <property type="match status" value="1"/>
</dbReference>
<evidence type="ECO:0000256" key="4">
    <source>
        <dbReference type="ARBA" id="ARBA00017309"/>
    </source>
</evidence>
<evidence type="ECO:0000256" key="5">
    <source>
        <dbReference type="ARBA" id="ARBA00022598"/>
    </source>
</evidence>
<dbReference type="GO" id="GO:0004359">
    <property type="term" value="F:glutaminase activity"/>
    <property type="evidence" value="ECO:0007669"/>
    <property type="project" value="InterPro"/>
</dbReference>
<dbReference type="FunFam" id="3.40.50.620:FF:000036">
    <property type="entry name" value="Glutamine-dependent NAD(+) synthetase"/>
    <property type="match status" value="1"/>
</dbReference>
<reference evidence="12" key="1">
    <citation type="journal article" date="2011" name="Genome Res.">
        <title>Deep small RNA sequencing from the nematode Ascaris reveals conservation, functional diversification, and novel developmental profiles.</title>
        <authorList>
            <person name="Wang J."/>
            <person name="Czech B."/>
            <person name="Crunk A."/>
            <person name="Wallace A."/>
            <person name="Mitreva M."/>
            <person name="Hannon G.J."/>
            <person name="Davis R.E."/>
        </authorList>
    </citation>
    <scope>NUCLEOTIDE SEQUENCE</scope>
</reference>
<evidence type="ECO:0000256" key="6">
    <source>
        <dbReference type="ARBA" id="ARBA00022741"/>
    </source>
</evidence>
<evidence type="ECO:0000256" key="1">
    <source>
        <dbReference type="ARBA" id="ARBA00005188"/>
    </source>
</evidence>
<evidence type="ECO:0000256" key="3">
    <source>
        <dbReference type="ARBA" id="ARBA00012743"/>
    </source>
</evidence>
<dbReference type="InterPro" id="IPR014445">
    <property type="entry name" value="Gln-dep_NAD_synthase"/>
</dbReference>
<evidence type="ECO:0000256" key="10">
    <source>
        <dbReference type="PIRNR" id="PIRNR006630"/>
    </source>
</evidence>
<dbReference type="CDD" id="cd07570">
    <property type="entry name" value="GAT_Gln-NAD-synth"/>
    <property type="match status" value="1"/>
</dbReference>
<evidence type="ECO:0000256" key="7">
    <source>
        <dbReference type="ARBA" id="ARBA00022840"/>
    </source>
</evidence>
<dbReference type="InterPro" id="IPR003694">
    <property type="entry name" value="NAD_synthase"/>
</dbReference>
<dbReference type="EMBL" id="JI165234">
    <property type="protein sequence ID" value="ADY40900.1"/>
    <property type="molecule type" value="mRNA"/>
</dbReference>
<comment type="pathway">
    <text evidence="1 10">Cofactor biosynthesis; NAD(+) biosynthesis; NAD(+) from deamido-NAD(+) (L-Gln route): step 1/1.</text>
</comment>
<comment type="catalytic activity">
    <reaction evidence="10">
        <text>deamido-NAD(+) + L-glutamine + ATP + H2O = L-glutamate + AMP + diphosphate + NAD(+) + H(+)</text>
        <dbReference type="Rhea" id="RHEA:24384"/>
        <dbReference type="ChEBI" id="CHEBI:15377"/>
        <dbReference type="ChEBI" id="CHEBI:15378"/>
        <dbReference type="ChEBI" id="CHEBI:29985"/>
        <dbReference type="ChEBI" id="CHEBI:30616"/>
        <dbReference type="ChEBI" id="CHEBI:33019"/>
        <dbReference type="ChEBI" id="CHEBI:57540"/>
        <dbReference type="ChEBI" id="CHEBI:58359"/>
        <dbReference type="ChEBI" id="CHEBI:58437"/>
        <dbReference type="ChEBI" id="CHEBI:456215"/>
        <dbReference type="EC" id="6.3.5.1"/>
    </reaction>
</comment>
<proteinExistence type="evidence at transcript level"/>
<dbReference type="InterPro" id="IPR022310">
    <property type="entry name" value="NAD/GMP_synthase"/>
</dbReference>
<feature type="domain" description="CN hydrolase" evidence="11">
    <location>
        <begin position="83"/>
        <end position="350"/>
    </location>
</feature>
<name>F1KSP6_ASCSU</name>
<protein>
    <recommendedName>
        <fullName evidence="4 10">Glutamine-dependent NAD(+) synthetase</fullName>
        <ecNumber evidence="3 10">6.3.5.1</ecNumber>
    </recommendedName>
    <alternativeName>
        <fullName evidence="9 10">NAD(+) synthase [glutamine-hydrolyzing]</fullName>
    </alternativeName>
</protein>
<evidence type="ECO:0000313" key="12">
    <source>
        <dbReference type="EMBL" id="ADY40900.1"/>
    </source>
</evidence>
<dbReference type="InterPro" id="IPR003010">
    <property type="entry name" value="C-N_Hydrolase"/>
</dbReference>
<keyword evidence="6 10" id="KW-0547">Nucleotide-binding</keyword>
<keyword evidence="8 10" id="KW-0520">NAD</keyword>
<dbReference type="GO" id="GO:0005737">
    <property type="term" value="C:cytoplasm"/>
    <property type="evidence" value="ECO:0007669"/>
    <property type="project" value="InterPro"/>
</dbReference>
<evidence type="ECO:0000256" key="2">
    <source>
        <dbReference type="ARBA" id="ARBA00007145"/>
    </source>
</evidence>
<dbReference type="Gene3D" id="3.60.110.10">
    <property type="entry name" value="Carbon-nitrogen hydrolase"/>
    <property type="match status" value="1"/>
</dbReference>
<organism evidence="12">
    <name type="scientific">Ascaris suum</name>
    <name type="common">Pig roundworm</name>
    <name type="synonym">Ascaris lumbricoides</name>
    <dbReference type="NCBI Taxonomy" id="6253"/>
    <lineage>
        <taxon>Eukaryota</taxon>
        <taxon>Metazoa</taxon>
        <taxon>Ecdysozoa</taxon>
        <taxon>Nematoda</taxon>
        <taxon>Chromadorea</taxon>
        <taxon>Rhabditida</taxon>
        <taxon>Spirurina</taxon>
        <taxon>Ascaridomorpha</taxon>
        <taxon>Ascaridoidea</taxon>
        <taxon>Ascarididae</taxon>
        <taxon>Ascaris</taxon>
    </lineage>
</organism>
<dbReference type="InterPro" id="IPR036526">
    <property type="entry name" value="C-N_Hydrolase_sf"/>
</dbReference>
<sequence length="784" mass="88435">MRTIHGELPTIGQTFPNWMRNQASTSPFALVQPKQILFPLPLPPPVLLPTRLPYPPVAKVSARKHRGLIEETLPSIIMWHRKVCVSVCTLNQWALDFTGNLRRIIKSIELAHSQGAKIRVGPELEIPGYGCQDHFHEMDTEYHSWEVLATLLQSSKKFKEMLIATGMPVRFNTELYNCMIAIQNGEVLLIRPKMKFCDDDVYRESRYFVRWQRPKEVTDFHLPFINKTVPFGDAVLRMADGVMIGFEMCEELWTSRSPHVDLALHGVDIICNGSASHHVLGKSAHRINHLVLASTAKVGGIYLYSNLRGCDGDRVYYDGMSSIAQNGKLFAQIPQFDLDEVSCASALLDLQDNYSFRSKIYSTMSDAAVTKKYPEVDVPNGILEADEMRPTSNAIEPVILSKEEELLNGPPAYLWNYLRRSGMQGFFLPLSGGADSASVAVMVRSMCEKVYAAYSDACKDPNHDRAEFKLAGEEINVNSADELCKKVFFTCYMQSKNSSEQTRTFAQELAKQISSNHLRTEIDETVEAFVAMASSTFGINFSGSPPWEDPRLSLGMQNVQARIRMVTAYLFAQLALYFNKRPGSLLVLGSSNVDESLVGYVTKYDCSAADLNPIGSMMKSDLKAMLRYARDTMGLTALSQIIDAPPTAELLPRIEGQPPQLDEVEIGLTYEEMAEIGQLRKPGCLGPYGTFLKLLPMWHDATPEEVAIKVKRFYRRYGANRHKATILTPAYHAERYSCDDHRNDHRPFLYNGSWEWQFKKIDQFVKEHSVQKGVSYAAEYSNEE</sequence>
<keyword evidence="7 10" id="KW-0067">ATP-binding</keyword>
<evidence type="ECO:0000256" key="8">
    <source>
        <dbReference type="ARBA" id="ARBA00023027"/>
    </source>
</evidence>
<dbReference type="NCBIfam" id="TIGR00552">
    <property type="entry name" value="nadE"/>
    <property type="match status" value="1"/>
</dbReference>
<dbReference type="PANTHER" id="PTHR23090">
    <property type="entry name" value="NH 3 /GLUTAMINE-DEPENDENT NAD + SYNTHETASE"/>
    <property type="match status" value="1"/>
</dbReference>
<dbReference type="SUPFAM" id="SSF52402">
    <property type="entry name" value="Adenine nucleotide alpha hydrolases-like"/>
    <property type="match status" value="1"/>
</dbReference>
<keyword evidence="5 10" id="KW-0436">Ligase</keyword>
<dbReference type="GO" id="GO:0005524">
    <property type="term" value="F:ATP binding"/>
    <property type="evidence" value="ECO:0007669"/>
    <property type="project" value="UniProtKB-UniRule"/>
</dbReference>
<dbReference type="AlphaFoldDB" id="F1KSP6"/>
<dbReference type="Pfam" id="PF02540">
    <property type="entry name" value="NAD_synthase"/>
    <property type="match status" value="1"/>
</dbReference>
<dbReference type="UniPathway" id="UPA00253">
    <property type="reaction ID" value="UER00334"/>
</dbReference>
<dbReference type="Pfam" id="PF00795">
    <property type="entry name" value="CN_hydrolase"/>
    <property type="match status" value="1"/>
</dbReference>
<dbReference type="GO" id="GO:0003952">
    <property type="term" value="F:NAD+ synthase (glutamine-hydrolyzing) activity"/>
    <property type="evidence" value="ECO:0007669"/>
    <property type="project" value="UniProtKB-UniRule"/>
</dbReference>
<dbReference type="EC" id="6.3.5.1" evidence="3 10"/>
<dbReference type="GO" id="GO:0009435">
    <property type="term" value="P:NAD+ biosynthetic process"/>
    <property type="evidence" value="ECO:0007669"/>
    <property type="project" value="UniProtKB-UniRule"/>
</dbReference>
<evidence type="ECO:0000259" key="11">
    <source>
        <dbReference type="PROSITE" id="PS50263"/>
    </source>
</evidence>
<accession>F1KSP6</accession>
<dbReference type="Gene3D" id="3.40.50.620">
    <property type="entry name" value="HUPs"/>
    <property type="match status" value="1"/>
</dbReference>
<dbReference type="PROSITE" id="PS50263">
    <property type="entry name" value="CN_HYDROLASE"/>
    <property type="match status" value="1"/>
</dbReference>
<dbReference type="InterPro" id="IPR014729">
    <property type="entry name" value="Rossmann-like_a/b/a_fold"/>
</dbReference>